<reference evidence="1 2" key="1">
    <citation type="submission" date="2019-03" db="EMBL/GenBank/DDBJ databases">
        <title>First draft genome of Liparis tanakae, snailfish: a comprehensive survey of snailfish specific genes.</title>
        <authorList>
            <person name="Kim W."/>
            <person name="Song I."/>
            <person name="Jeong J.-H."/>
            <person name="Kim D."/>
            <person name="Kim S."/>
            <person name="Ryu S."/>
            <person name="Song J.Y."/>
            <person name="Lee S.K."/>
        </authorList>
    </citation>
    <scope>NUCLEOTIDE SEQUENCE [LARGE SCALE GENOMIC DNA]</scope>
    <source>
        <tissue evidence="1">Muscle</tissue>
    </source>
</reference>
<sequence>MLKTQRYFSLHRSRLGCQICLTKSLDGIVAKVPESVADIRQSQDGSS</sequence>
<keyword evidence="2" id="KW-1185">Reference proteome</keyword>
<name>A0A4Z2ETJ8_9TELE</name>
<comment type="caution">
    <text evidence="1">The sequence shown here is derived from an EMBL/GenBank/DDBJ whole genome shotgun (WGS) entry which is preliminary data.</text>
</comment>
<dbReference type="AlphaFoldDB" id="A0A4Z2ETJ8"/>
<evidence type="ECO:0000313" key="1">
    <source>
        <dbReference type="EMBL" id="TNN31612.1"/>
    </source>
</evidence>
<protein>
    <submittedName>
        <fullName evidence="1">Adrenodoxin, mitochondrial</fullName>
    </submittedName>
</protein>
<organism evidence="1 2">
    <name type="scientific">Liparis tanakae</name>
    <name type="common">Tanaka's snailfish</name>
    <dbReference type="NCBI Taxonomy" id="230148"/>
    <lineage>
        <taxon>Eukaryota</taxon>
        <taxon>Metazoa</taxon>
        <taxon>Chordata</taxon>
        <taxon>Craniata</taxon>
        <taxon>Vertebrata</taxon>
        <taxon>Euteleostomi</taxon>
        <taxon>Actinopterygii</taxon>
        <taxon>Neopterygii</taxon>
        <taxon>Teleostei</taxon>
        <taxon>Neoteleostei</taxon>
        <taxon>Acanthomorphata</taxon>
        <taxon>Eupercaria</taxon>
        <taxon>Perciformes</taxon>
        <taxon>Cottioidei</taxon>
        <taxon>Cottales</taxon>
        <taxon>Liparidae</taxon>
        <taxon>Liparis</taxon>
    </lineage>
</organism>
<dbReference type="OrthoDB" id="268593at2759"/>
<proteinExistence type="predicted"/>
<dbReference type="Proteomes" id="UP000314294">
    <property type="component" value="Unassembled WGS sequence"/>
</dbReference>
<evidence type="ECO:0000313" key="2">
    <source>
        <dbReference type="Proteomes" id="UP000314294"/>
    </source>
</evidence>
<dbReference type="Gene3D" id="3.10.20.30">
    <property type="match status" value="1"/>
</dbReference>
<accession>A0A4Z2ETJ8</accession>
<dbReference type="EMBL" id="SRLO01003297">
    <property type="protein sequence ID" value="TNN31612.1"/>
    <property type="molecule type" value="Genomic_DNA"/>
</dbReference>
<gene>
    <name evidence="1" type="primary">Fdx1</name>
    <name evidence="1" type="ORF">EYF80_058227</name>
</gene>
<dbReference type="InterPro" id="IPR012675">
    <property type="entry name" value="Beta-grasp_dom_sf"/>
</dbReference>